<dbReference type="GO" id="GO:0020037">
    <property type="term" value="F:heme binding"/>
    <property type="evidence" value="ECO:0007669"/>
    <property type="project" value="InterPro"/>
</dbReference>
<dbReference type="Pfam" id="PF01152">
    <property type="entry name" value="Bac_globin"/>
    <property type="match status" value="1"/>
</dbReference>
<feature type="binding site" description="distal binding residue" evidence="6">
    <location>
        <position position="65"/>
    </location>
    <ligand>
        <name>heme</name>
        <dbReference type="ChEBI" id="CHEBI:30413"/>
    </ligand>
    <ligandPart>
        <name>Fe</name>
        <dbReference type="ChEBI" id="CHEBI:18248"/>
    </ligandPart>
</feature>
<dbReference type="CDD" id="cd14774">
    <property type="entry name" value="TrHb2_HGbIV-like_O"/>
    <property type="match status" value="1"/>
</dbReference>
<dbReference type="GO" id="GO:0019825">
    <property type="term" value="F:oxygen binding"/>
    <property type="evidence" value="ECO:0007669"/>
    <property type="project" value="InterPro"/>
</dbReference>
<keyword evidence="8" id="KW-1185">Reference proteome</keyword>
<dbReference type="Proteomes" id="UP000503483">
    <property type="component" value="Chromosome"/>
</dbReference>
<dbReference type="InterPro" id="IPR009050">
    <property type="entry name" value="Globin-like_sf"/>
</dbReference>
<dbReference type="KEGG" id="paco:AACT_2077"/>
<dbReference type="GO" id="GO:0005344">
    <property type="term" value="F:oxygen carrier activity"/>
    <property type="evidence" value="ECO:0007669"/>
    <property type="project" value="InterPro"/>
</dbReference>
<dbReference type="InterPro" id="IPR044203">
    <property type="entry name" value="GlbO/GLB3-like"/>
</dbReference>
<dbReference type="InterPro" id="IPR001486">
    <property type="entry name" value="Hemoglobin_trunc"/>
</dbReference>
<dbReference type="SUPFAM" id="SSF46458">
    <property type="entry name" value="Globin-like"/>
    <property type="match status" value="1"/>
</dbReference>
<dbReference type="EMBL" id="CP042652">
    <property type="protein sequence ID" value="QKE29207.1"/>
    <property type="molecule type" value="Genomic_DNA"/>
</dbReference>
<accession>A0A6M8EXE3</accession>
<dbReference type="AlphaFoldDB" id="A0A6M8EXE3"/>
<organism evidence="7 8">
    <name type="scientific">Arcobacter acticola</name>
    <dbReference type="NCBI Taxonomy" id="1849015"/>
    <lineage>
        <taxon>Bacteria</taxon>
        <taxon>Pseudomonadati</taxon>
        <taxon>Campylobacterota</taxon>
        <taxon>Epsilonproteobacteria</taxon>
        <taxon>Campylobacterales</taxon>
        <taxon>Arcobacteraceae</taxon>
        <taxon>Arcobacter</taxon>
    </lineage>
</organism>
<comment type="similarity">
    <text evidence="5">Belongs to the truncated hemoglobin family. Group II subfamily.</text>
</comment>
<keyword evidence="2 6" id="KW-0349">Heme</keyword>
<name>A0A6M8EXE3_9BACT</name>
<keyword evidence="3 6" id="KW-0479">Metal-binding</keyword>
<evidence type="ECO:0000256" key="4">
    <source>
        <dbReference type="ARBA" id="ARBA00023004"/>
    </source>
</evidence>
<dbReference type="Gene3D" id="1.10.490.10">
    <property type="entry name" value="Globins"/>
    <property type="match status" value="1"/>
</dbReference>
<evidence type="ECO:0000256" key="6">
    <source>
        <dbReference type="PIRSR" id="PIRSR601486-1"/>
    </source>
</evidence>
<dbReference type="PANTHER" id="PTHR47366">
    <property type="entry name" value="TWO-ON-TWO HEMOGLOBIN-3"/>
    <property type="match status" value="1"/>
</dbReference>
<reference evidence="7 8" key="1">
    <citation type="submission" date="2019-08" db="EMBL/GenBank/DDBJ databases">
        <title>Complete genome sequence of Arcobacter acticola.</title>
        <authorList>
            <person name="Miller W."/>
        </authorList>
    </citation>
    <scope>NUCLEOTIDE SEQUENCE [LARGE SCALE GENOMIC DNA]</scope>
    <source>
        <strain evidence="7 8">KCTC 52212</strain>
    </source>
</reference>
<sequence length="144" mass="16648">MQFTITQGQLGTRPPVVKPDPKVLEFLGEEGMRKLISDHYDLLRESNIKGLFPPSDEGFALAKQHSADFFIQICGGHPYFNENRGAPMMAARHQPFAITQEARRIWLESYIMVLTPLNMPDDLKKSFWNYLDIFSIWMMNTPEK</sequence>
<evidence type="ECO:0000256" key="2">
    <source>
        <dbReference type="ARBA" id="ARBA00022617"/>
    </source>
</evidence>
<dbReference type="GO" id="GO:0046872">
    <property type="term" value="F:metal ion binding"/>
    <property type="evidence" value="ECO:0007669"/>
    <property type="project" value="UniProtKB-KW"/>
</dbReference>
<keyword evidence="1" id="KW-0813">Transport</keyword>
<proteinExistence type="inferred from homology"/>
<evidence type="ECO:0000256" key="5">
    <source>
        <dbReference type="ARBA" id="ARBA00034496"/>
    </source>
</evidence>
<evidence type="ECO:0000256" key="3">
    <source>
        <dbReference type="ARBA" id="ARBA00022723"/>
    </source>
</evidence>
<protein>
    <submittedName>
        <fullName evidence="7">Globin</fullName>
    </submittedName>
</protein>
<evidence type="ECO:0000313" key="7">
    <source>
        <dbReference type="EMBL" id="QKE29207.1"/>
    </source>
</evidence>
<dbReference type="RefSeq" id="WP_172126766.1">
    <property type="nucleotide sequence ID" value="NZ_CP042652.1"/>
</dbReference>
<dbReference type="InterPro" id="IPR012292">
    <property type="entry name" value="Globin/Proto"/>
</dbReference>
<evidence type="ECO:0000313" key="8">
    <source>
        <dbReference type="Proteomes" id="UP000503483"/>
    </source>
</evidence>
<dbReference type="PANTHER" id="PTHR47366:SF1">
    <property type="entry name" value="TWO-ON-TWO HEMOGLOBIN-3"/>
    <property type="match status" value="1"/>
</dbReference>
<gene>
    <name evidence="7" type="ORF">AACT_2077</name>
</gene>
<keyword evidence="4 6" id="KW-0408">Iron</keyword>
<evidence type="ECO:0000256" key="1">
    <source>
        <dbReference type="ARBA" id="ARBA00022448"/>
    </source>
</evidence>